<name>A0A537J981_9BACT</name>
<dbReference type="PANTHER" id="PTHR36849:SF1">
    <property type="entry name" value="CYTOPLASMIC PROTEIN"/>
    <property type="match status" value="1"/>
</dbReference>
<comment type="caution">
    <text evidence="2">The sequence shown here is derived from an EMBL/GenBank/DDBJ whole genome shotgun (WGS) entry which is preliminary data.</text>
</comment>
<organism evidence="2 3">
    <name type="scientific">Candidatus Segetimicrobium genomatis</name>
    <dbReference type="NCBI Taxonomy" id="2569760"/>
    <lineage>
        <taxon>Bacteria</taxon>
        <taxon>Bacillati</taxon>
        <taxon>Candidatus Sysuimicrobiota</taxon>
        <taxon>Candidatus Sysuimicrobiia</taxon>
        <taxon>Candidatus Sysuimicrobiales</taxon>
        <taxon>Candidatus Segetimicrobiaceae</taxon>
        <taxon>Candidatus Segetimicrobium</taxon>
    </lineage>
</organism>
<dbReference type="PANTHER" id="PTHR36849">
    <property type="entry name" value="CYTOPLASMIC PROTEIN-RELATED"/>
    <property type="match status" value="1"/>
</dbReference>
<gene>
    <name evidence="2" type="ORF">E6H03_09015</name>
</gene>
<dbReference type="Pfam" id="PF22752">
    <property type="entry name" value="DUF488-N3i"/>
    <property type="match status" value="1"/>
</dbReference>
<accession>A0A537J981</accession>
<dbReference type="EMBL" id="VBAN01000280">
    <property type="protein sequence ID" value="TMI80111.1"/>
    <property type="molecule type" value="Genomic_DNA"/>
</dbReference>
<evidence type="ECO:0000313" key="3">
    <source>
        <dbReference type="Proteomes" id="UP000318093"/>
    </source>
</evidence>
<dbReference type="InterPro" id="IPR052552">
    <property type="entry name" value="YeaO-like"/>
</dbReference>
<feature type="region of interest" description="Disordered" evidence="1">
    <location>
        <begin position="123"/>
        <end position="146"/>
    </location>
</feature>
<evidence type="ECO:0000256" key="1">
    <source>
        <dbReference type="SAM" id="MobiDB-lite"/>
    </source>
</evidence>
<sequence length="146" mass="16572">MNQRRYPQVPLKRAYDPPSAGDGPRVLVDRIWPRGVSKEKLKIVAWLGDLGPSAALRRWFGHDPAKWTEFRARYLGELAANRRRLDDLAGHARDGKLTLVYGARDPAHNQAVVIREALEGMIESTRRRPSSTGNMRRRRHPQASAS</sequence>
<evidence type="ECO:0000313" key="2">
    <source>
        <dbReference type="EMBL" id="TMI80111.1"/>
    </source>
</evidence>
<dbReference type="AlphaFoldDB" id="A0A537J981"/>
<protein>
    <submittedName>
        <fullName evidence="2">DUF488 family protein</fullName>
    </submittedName>
</protein>
<dbReference type="Proteomes" id="UP000318093">
    <property type="component" value="Unassembled WGS sequence"/>
</dbReference>
<feature type="compositionally biased region" description="Basic residues" evidence="1">
    <location>
        <begin position="135"/>
        <end position="146"/>
    </location>
</feature>
<reference evidence="2 3" key="1">
    <citation type="journal article" date="2019" name="Nat. Microbiol.">
        <title>Mediterranean grassland soil C-N compound turnover is dependent on rainfall and depth, and is mediated by genomically divergent microorganisms.</title>
        <authorList>
            <person name="Diamond S."/>
            <person name="Andeer P.F."/>
            <person name="Li Z."/>
            <person name="Crits-Christoph A."/>
            <person name="Burstein D."/>
            <person name="Anantharaman K."/>
            <person name="Lane K.R."/>
            <person name="Thomas B.C."/>
            <person name="Pan C."/>
            <person name="Northen T.R."/>
            <person name="Banfield J.F."/>
        </authorList>
    </citation>
    <scope>NUCLEOTIDE SEQUENCE [LARGE SCALE GENOMIC DNA]</scope>
    <source>
        <strain evidence="2">NP_6</strain>
    </source>
</reference>
<proteinExistence type="predicted"/>
<feature type="region of interest" description="Disordered" evidence="1">
    <location>
        <begin position="1"/>
        <end position="21"/>
    </location>
</feature>